<dbReference type="RefSeq" id="WP_380564287.1">
    <property type="nucleotide sequence ID" value="NZ_JBEUKS010000003.1"/>
</dbReference>
<feature type="compositionally biased region" description="Pro residues" evidence="1">
    <location>
        <begin position="467"/>
        <end position="479"/>
    </location>
</feature>
<reference evidence="3 4" key="1">
    <citation type="submission" date="2024-06" db="EMBL/GenBank/DDBJ databases">
        <authorList>
            <person name="Lee S.D."/>
        </authorList>
    </citation>
    <scope>NUCLEOTIDE SEQUENCE [LARGE SCALE GENOMIC DNA]</scope>
    <source>
        <strain evidence="3 4">N1-10</strain>
    </source>
</reference>
<feature type="signal peptide" evidence="2">
    <location>
        <begin position="1"/>
        <end position="38"/>
    </location>
</feature>
<keyword evidence="2" id="KW-0732">Signal</keyword>
<feature type="compositionally biased region" description="Low complexity" evidence="1">
    <location>
        <begin position="480"/>
        <end position="497"/>
    </location>
</feature>
<comment type="caution">
    <text evidence="3">The sequence shown here is derived from an EMBL/GenBank/DDBJ whole genome shotgun (WGS) entry which is preliminary data.</text>
</comment>
<feature type="chain" id="PRO_5045061624" evidence="2">
    <location>
        <begin position="39"/>
        <end position="504"/>
    </location>
</feature>
<proteinExistence type="predicted"/>
<name>A0ABV6XKF2_9ACTN</name>
<feature type="region of interest" description="Disordered" evidence="1">
    <location>
        <begin position="456"/>
        <end position="504"/>
    </location>
</feature>
<gene>
    <name evidence="3" type="ORF">ABUW04_10750</name>
</gene>
<keyword evidence="4" id="KW-1185">Reference proteome</keyword>
<dbReference type="EMBL" id="JBEUKS010000003">
    <property type="protein sequence ID" value="MFC1438736.1"/>
    <property type="molecule type" value="Genomic_DNA"/>
</dbReference>
<protein>
    <submittedName>
        <fullName evidence="3">Uncharacterized protein</fullName>
    </submittedName>
</protein>
<evidence type="ECO:0000256" key="1">
    <source>
        <dbReference type="SAM" id="MobiDB-lite"/>
    </source>
</evidence>
<evidence type="ECO:0000256" key="2">
    <source>
        <dbReference type="SAM" id="SignalP"/>
    </source>
</evidence>
<evidence type="ECO:0000313" key="4">
    <source>
        <dbReference type="Proteomes" id="UP001592581"/>
    </source>
</evidence>
<organism evidence="3 4">
    <name type="scientific">Streptacidiphilus jeojiensis</name>
    <dbReference type="NCBI Taxonomy" id="3229225"/>
    <lineage>
        <taxon>Bacteria</taxon>
        <taxon>Bacillati</taxon>
        <taxon>Actinomycetota</taxon>
        <taxon>Actinomycetes</taxon>
        <taxon>Kitasatosporales</taxon>
        <taxon>Streptomycetaceae</taxon>
        <taxon>Streptacidiphilus</taxon>
    </lineage>
</organism>
<dbReference type="Proteomes" id="UP001592581">
    <property type="component" value="Unassembled WGS sequence"/>
</dbReference>
<accession>A0ABV6XKF2</accession>
<evidence type="ECO:0000313" key="3">
    <source>
        <dbReference type="EMBL" id="MFC1438736.1"/>
    </source>
</evidence>
<sequence>MPGMRIKVRERTARRKRRLMIGIPAALAVAAAGGLAFADVTPPSTPVNGAGSNPSAMVNGAAAPFSMANTAPTMMSNGTLTANLSVTTVRLASAFSFLSPSTNGIPTWTRTVTAVAPNGTLEVAWQASNSIHVTPVNRFLQRSGPDVVINGAHEVGGLVAFNNGFTLLTRIADHNRNGETAAALIHVANNHVVFVVKLTGTASRDTSPVLNGQLAWNGSKYTTYFTVHGTSGSRSGQWGDKMVPVSSSGRVLSGGWEWGCRGDVGRSLSTGSANYAICYDDGGSGASKSSSADQITAGNGSQVVALSAPGPVTYKKNSLTWSVNPRWKTDQVVLVFLSGSHWKTAKSVALTGDQSVQNINVHIAPYGRNAMLASWDSYRNGQYTGTHLRLIDLQGRFLTADLVLTIHVSGNIVVLRNGDLAWAFVQQTPASYHRGGSWPTTTHLFLARLRVSFSGSGSGSTSSPTSAPMPSPSMSPSPTPSMTMGMSAAPTATSSATVNAGSHW</sequence>